<accession>A0A345SVA9</accession>
<reference evidence="2" key="1">
    <citation type="submission" date="2018-07" db="EMBL/GenBank/DDBJ databases">
        <title>Streptacidiphilus bronchialis DSM 106435 chromosome.</title>
        <authorList>
            <person name="Batra D."/>
            <person name="Gulvik C.A."/>
        </authorList>
    </citation>
    <scope>NUCLEOTIDE SEQUENCE [LARGE SCALE GENOMIC DNA]</scope>
    <source>
        <strain evidence="2">DSM 106435</strain>
    </source>
</reference>
<dbReference type="OrthoDB" id="196313at2"/>
<dbReference type="InterPro" id="IPR027961">
    <property type="entry name" value="DUF4442"/>
</dbReference>
<protein>
    <submittedName>
        <fullName evidence="1">DUF4442 domain-containing protein</fullName>
    </submittedName>
</protein>
<sequence>MRKIRWPAETGRRIFSFPHGRGAASDRCSADRPAGPTRESYLLVTSAVMTGPSPSIGALLADTVPMARTLGLEYLETSAERAVLRLPDQPEYRNHVGGPHAGAMFTLAESASGCAVLAAFGDQLSRAVPLLVRAEIAYRKLAMGPVTATAVLGRPAGEVVAELDRGERPEFTVTVEIAREDGAVTGEMTAVWTLRPHP</sequence>
<dbReference type="EMBL" id="CP031264">
    <property type="protein sequence ID" value="AXI77664.1"/>
    <property type="molecule type" value="Genomic_DNA"/>
</dbReference>
<organism evidence="1 2">
    <name type="scientific">Peterkaempfera bronchialis</name>
    <dbReference type="NCBI Taxonomy" id="2126346"/>
    <lineage>
        <taxon>Bacteria</taxon>
        <taxon>Bacillati</taxon>
        <taxon>Actinomycetota</taxon>
        <taxon>Actinomycetes</taxon>
        <taxon>Kitasatosporales</taxon>
        <taxon>Streptomycetaceae</taxon>
        <taxon>Peterkaempfera</taxon>
    </lineage>
</organism>
<proteinExistence type="predicted"/>
<dbReference type="Gene3D" id="3.10.129.10">
    <property type="entry name" value="Hotdog Thioesterase"/>
    <property type="match status" value="1"/>
</dbReference>
<dbReference type="Proteomes" id="UP000249340">
    <property type="component" value="Chromosome"/>
</dbReference>
<evidence type="ECO:0000313" key="2">
    <source>
        <dbReference type="Proteomes" id="UP000249340"/>
    </source>
</evidence>
<dbReference type="CDD" id="cd03443">
    <property type="entry name" value="PaaI_thioesterase"/>
    <property type="match status" value="1"/>
</dbReference>
<keyword evidence="2" id="KW-1185">Reference proteome</keyword>
<dbReference type="InterPro" id="IPR029069">
    <property type="entry name" value="HotDog_dom_sf"/>
</dbReference>
<dbReference type="KEGG" id="stri:C7M71_009645"/>
<dbReference type="AlphaFoldDB" id="A0A345SVA9"/>
<gene>
    <name evidence="1" type="ORF">C7M71_009645</name>
</gene>
<name>A0A345SVA9_9ACTN</name>
<dbReference type="SUPFAM" id="SSF54637">
    <property type="entry name" value="Thioesterase/thiol ester dehydrase-isomerase"/>
    <property type="match status" value="1"/>
</dbReference>
<evidence type="ECO:0000313" key="1">
    <source>
        <dbReference type="EMBL" id="AXI77664.1"/>
    </source>
</evidence>
<dbReference type="Pfam" id="PF14539">
    <property type="entry name" value="DUF4442"/>
    <property type="match status" value="1"/>
</dbReference>